<dbReference type="STRING" id="1391654.AKJ09_06062"/>
<dbReference type="RefSeq" id="WP_146650852.1">
    <property type="nucleotide sequence ID" value="NZ_CP012333.1"/>
</dbReference>
<organism evidence="2 3">
    <name type="scientific">Labilithrix luteola</name>
    <dbReference type="NCBI Taxonomy" id="1391654"/>
    <lineage>
        <taxon>Bacteria</taxon>
        <taxon>Pseudomonadati</taxon>
        <taxon>Myxococcota</taxon>
        <taxon>Polyangia</taxon>
        <taxon>Polyangiales</taxon>
        <taxon>Labilitrichaceae</taxon>
        <taxon>Labilithrix</taxon>
    </lineage>
</organism>
<feature type="region of interest" description="Disordered" evidence="1">
    <location>
        <begin position="1"/>
        <end position="69"/>
    </location>
</feature>
<keyword evidence="3" id="KW-1185">Reference proteome</keyword>
<dbReference type="Proteomes" id="UP000064967">
    <property type="component" value="Chromosome"/>
</dbReference>
<name>A0A0K1Q0T7_9BACT</name>
<gene>
    <name evidence="2" type="ORF">AKJ09_06062</name>
</gene>
<dbReference type="KEGG" id="llu:AKJ09_06062"/>
<sequence length="69" mass="7317">MSDAAKREQETSENSTAAEVEKIEKRESAMPPPPQSGTRPAGAVRGTPLSVLWFEDEVDEAEAGGKTTG</sequence>
<dbReference type="EMBL" id="CP012333">
    <property type="protein sequence ID" value="AKU99398.1"/>
    <property type="molecule type" value="Genomic_DNA"/>
</dbReference>
<evidence type="ECO:0000313" key="2">
    <source>
        <dbReference type="EMBL" id="AKU99398.1"/>
    </source>
</evidence>
<evidence type="ECO:0000256" key="1">
    <source>
        <dbReference type="SAM" id="MobiDB-lite"/>
    </source>
</evidence>
<proteinExistence type="predicted"/>
<accession>A0A0K1Q0T7</accession>
<feature type="compositionally biased region" description="Basic and acidic residues" evidence="1">
    <location>
        <begin position="1"/>
        <end position="10"/>
    </location>
</feature>
<dbReference type="AlphaFoldDB" id="A0A0K1Q0T7"/>
<reference evidence="2 3" key="1">
    <citation type="submission" date="2015-08" db="EMBL/GenBank/DDBJ databases">
        <authorList>
            <person name="Babu N.S."/>
            <person name="Beckwith C.J."/>
            <person name="Beseler K.G."/>
            <person name="Brison A."/>
            <person name="Carone J.V."/>
            <person name="Caskin T.P."/>
            <person name="Diamond M."/>
            <person name="Durham M.E."/>
            <person name="Foxe J.M."/>
            <person name="Go M."/>
            <person name="Henderson B.A."/>
            <person name="Jones I.B."/>
            <person name="McGettigan J.A."/>
            <person name="Micheletti S.J."/>
            <person name="Nasrallah M.E."/>
            <person name="Ortiz D."/>
            <person name="Piller C.R."/>
            <person name="Privatt S.R."/>
            <person name="Schneider S.L."/>
            <person name="Sharp S."/>
            <person name="Smith T.C."/>
            <person name="Stanton J.D."/>
            <person name="Ullery H.E."/>
            <person name="Wilson R.J."/>
            <person name="Serrano M.G."/>
            <person name="Buck G."/>
            <person name="Lee V."/>
            <person name="Wang Y."/>
            <person name="Carvalho R."/>
            <person name="Voegtly L."/>
            <person name="Shi R."/>
            <person name="Duckworth R."/>
            <person name="Johnson A."/>
            <person name="Loviza R."/>
            <person name="Walstead R."/>
            <person name="Shah Z."/>
            <person name="Kiflezghi M."/>
            <person name="Wade K."/>
            <person name="Ball S.L."/>
            <person name="Bradley K.W."/>
            <person name="Asai D.J."/>
            <person name="Bowman C.A."/>
            <person name="Russell D.A."/>
            <person name="Pope W.H."/>
            <person name="Jacobs-Sera D."/>
            <person name="Hendrix R.W."/>
            <person name="Hatfull G.F."/>
        </authorList>
    </citation>
    <scope>NUCLEOTIDE SEQUENCE [LARGE SCALE GENOMIC DNA]</scope>
    <source>
        <strain evidence="2 3">DSM 27648</strain>
    </source>
</reference>
<protein>
    <submittedName>
        <fullName evidence="2">Uncharacterized protein</fullName>
    </submittedName>
</protein>
<feature type="compositionally biased region" description="Basic and acidic residues" evidence="1">
    <location>
        <begin position="19"/>
        <end position="28"/>
    </location>
</feature>
<evidence type="ECO:0000313" key="3">
    <source>
        <dbReference type="Proteomes" id="UP000064967"/>
    </source>
</evidence>